<gene>
    <name evidence="1" type="ORF">G5I_13149</name>
</gene>
<sequence>MVEEKEKEDEVESVTSSCSHRVVFVDLPPLVIELTRSELRGRSIAKVSPEDVLTSISCEYRELSRGLYGFGLDSVAY</sequence>
<protein>
    <submittedName>
        <fullName evidence="1">Uncharacterized protein</fullName>
    </submittedName>
</protein>
<dbReference type="Proteomes" id="UP000007755">
    <property type="component" value="Unassembled WGS sequence"/>
</dbReference>
<dbReference type="InParanoid" id="F4X490"/>
<accession>F4X490</accession>
<evidence type="ECO:0000313" key="2">
    <source>
        <dbReference type="Proteomes" id="UP000007755"/>
    </source>
</evidence>
<dbReference type="AlphaFoldDB" id="F4X490"/>
<name>F4X490_ACREC</name>
<organism evidence="2">
    <name type="scientific">Acromyrmex echinatior</name>
    <name type="common">Panamanian leafcutter ant</name>
    <name type="synonym">Acromyrmex octospinosus echinatior</name>
    <dbReference type="NCBI Taxonomy" id="103372"/>
    <lineage>
        <taxon>Eukaryota</taxon>
        <taxon>Metazoa</taxon>
        <taxon>Ecdysozoa</taxon>
        <taxon>Arthropoda</taxon>
        <taxon>Hexapoda</taxon>
        <taxon>Insecta</taxon>
        <taxon>Pterygota</taxon>
        <taxon>Neoptera</taxon>
        <taxon>Endopterygota</taxon>
        <taxon>Hymenoptera</taxon>
        <taxon>Apocrita</taxon>
        <taxon>Aculeata</taxon>
        <taxon>Formicoidea</taxon>
        <taxon>Formicidae</taxon>
        <taxon>Myrmicinae</taxon>
        <taxon>Acromyrmex</taxon>
    </lineage>
</organism>
<proteinExistence type="predicted"/>
<evidence type="ECO:0000313" key="1">
    <source>
        <dbReference type="EMBL" id="EGI58686.1"/>
    </source>
</evidence>
<keyword evidence="2" id="KW-1185">Reference proteome</keyword>
<dbReference type="EMBL" id="GL888633">
    <property type="protein sequence ID" value="EGI58686.1"/>
    <property type="molecule type" value="Genomic_DNA"/>
</dbReference>
<reference evidence="1" key="1">
    <citation type="submission" date="2011-02" db="EMBL/GenBank/DDBJ databases">
        <title>The genome of the leaf-cutting ant Acromyrmex echinatior suggests key adaptations to social evolution and fungus farming.</title>
        <authorList>
            <person name="Nygaard S."/>
            <person name="Zhang G."/>
        </authorList>
    </citation>
    <scope>NUCLEOTIDE SEQUENCE</scope>
</reference>